<dbReference type="GO" id="GO:0003700">
    <property type="term" value="F:DNA-binding transcription factor activity"/>
    <property type="evidence" value="ECO:0007669"/>
    <property type="project" value="InterPro"/>
</dbReference>
<protein>
    <submittedName>
        <fullName evidence="3">AbrB family transcriptional regulator</fullName>
    </submittedName>
</protein>
<dbReference type="SMART" id="SM00966">
    <property type="entry name" value="SpoVT_AbrB"/>
    <property type="match status" value="1"/>
</dbReference>
<dbReference type="Gene3D" id="2.10.260.10">
    <property type="match status" value="1"/>
</dbReference>
<dbReference type="PROSITE" id="PS51740">
    <property type="entry name" value="SPOVT_ABRB"/>
    <property type="match status" value="1"/>
</dbReference>
<feature type="domain" description="SpoVT-AbrB" evidence="2">
    <location>
        <begin position="1"/>
        <end position="46"/>
    </location>
</feature>
<dbReference type="GO" id="GO:0003677">
    <property type="term" value="F:DNA binding"/>
    <property type="evidence" value="ECO:0007669"/>
    <property type="project" value="UniProtKB-UniRule"/>
</dbReference>
<dbReference type="OrthoDB" id="9809003at2"/>
<keyword evidence="4" id="KW-1185">Reference proteome</keyword>
<keyword evidence="1" id="KW-0238">DNA-binding</keyword>
<reference evidence="3 4" key="1">
    <citation type="submission" date="2019-06" db="EMBL/GenBank/DDBJ databases">
        <title>Genomic Encyclopedia of Archaeal and Bacterial Type Strains, Phase II (KMG-II): from individual species to whole genera.</title>
        <authorList>
            <person name="Goeker M."/>
        </authorList>
    </citation>
    <scope>NUCLEOTIDE SEQUENCE [LARGE SCALE GENOMIC DNA]</scope>
    <source>
        <strain evidence="3 4">DSM 18423</strain>
    </source>
</reference>
<evidence type="ECO:0000259" key="2">
    <source>
        <dbReference type="PROSITE" id="PS51740"/>
    </source>
</evidence>
<evidence type="ECO:0000313" key="3">
    <source>
        <dbReference type="EMBL" id="TQM90148.1"/>
    </source>
</evidence>
<dbReference type="GO" id="GO:0001558">
    <property type="term" value="P:regulation of cell growth"/>
    <property type="evidence" value="ECO:0007669"/>
    <property type="project" value="InterPro"/>
</dbReference>
<proteinExistence type="predicted"/>
<name>A0A543K500_9RHOB</name>
<sequence length="83" mass="8919">MQESTVTVKGQTTLPRDVRAALGLSSGDRVRYVILDGEVRILKARSVKELRGVLARADQRPVSLDQMDEAIGSAASERAKPGA</sequence>
<evidence type="ECO:0000313" key="4">
    <source>
        <dbReference type="Proteomes" id="UP000320582"/>
    </source>
</evidence>
<evidence type="ECO:0000256" key="1">
    <source>
        <dbReference type="PROSITE-ProRule" id="PRU01076"/>
    </source>
</evidence>
<dbReference type="RefSeq" id="WP_142085264.1">
    <property type="nucleotide sequence ID" value="NZ_VFPT01000003.1"/>
</dbReference>
<dbReference type="NCBIfam" id="TIGR01439">
    <property type="entry name" value="lp_hng_hel_AbrB"/>
    <property type="match status" value="1"/>
</dbReference>
<dbReference type="Pfam" id="PF15937">
    <property type="entry name" value="PrlF_antitoxin"/>
    <property type="match status" value="1"/>
</dbReference>
<comment type="caution">
    <text evidence="3">The sequence shown here is derived from an EMBL/GenBank/DDBJ whole genome shotgun (WGS) entry which is preliminary data.</text>
</comment>
<accession>A0A543K500</accession>
<gene>
    <name evidence="3" type="ORF">BD293_4073</name>
</gene>
<dbReference type="InterPro" id="IPR037914">
    <property type="entry name" value="SpoVT-AbrB_sf"/>
</dbReference>
<dbReference type="EMBL" id="VFPT01000003">
    <property type="protein sequence ID" value="TQM90148.1"/>
    <property type="molecule type" value="Genomic_DNA"/>
</dbReference>
<organism evidence="3 4">
    <name type="scientific">Roseinatronobacter monicus</name>
    <dbReference type="NCBI Taxonomy" id="393481"/>
    <lineage>
        <taxon>Bacteria</taxon>
        <taxon>Pseudomonadati</taxon>
        <taxon>Pseudomonadota</taxon>
        <taxon>Alphaproteobacteria</taxon>
        <taxon>Rhodobacterales</taxon>
        <taxon>Paracoccaceae</taxon>
        <taxon>Roseinatronobacter</taxon>
    </lineage>
</organism>
<dbReference type="GO" id="GO:0097351">
    <property type="term" value="F:toxin sequestering activity"/>
    <property type="evidence" value="ECO:0007669"/>
    <property type="project" value="InterPro"/>
</dbReference>
<dbReference type="Proteomes" id="UP000320582">
    <property type="component" value="Unassembled WGS sequence"/>
</dbReference>
<dbReference type="AlphaFoldDB" id="A0A543K500"/>
<dbReference type="InterPro" id="IPR007159">
    <property type="entry name" value="SpoVT-AbrB_dom"/>
</dbReference>
<dbReference type="InterPro" id="IPR031848">
    <property type="entry name" value="PrlF_antitoxin"/>
</dbReference>
<dbReference type="SUPFAM" id="SSF89447">
    <property type="entry name" value="AbrB/MazE/MraZ-like"/>
    <property type="match status" value="1"/>
</dbReference>